<organism evidence="1 2">
    <name type="scientific">Forsythia ovata</name>
    <dbReference type="NCBI Taxonomy" id="205694"/>
    <lineage>
        <taxon>Eukaryota</taxon>
        <taxon>Viridiplantae</taxon>
        <taxon>Streptophyta</taxon>
        <taxon>Embryophyta</taxon>
        <taxon>Tracheophyta</taxon>
        <taxon>Spermatophyta</taxon>
        <taxon>Magnoliopsida</taxon>
        <taxon>eudicotyledons</taxon>
        <taxon>Gunneridae</taxon>
        <taxon>Pentapetalae</taxon>
        <taxon>asterids</taxon>
        <taxon>lamiids</taxon>
        <taxon>Lamiales</taxon>
        <taxon>Oleaceae</taxon>
        <taxon>Forsythieae</taxon>
        <taxon>Forsythia</taxon>
    </lineage>
</organism>
<gene>
    <name evidence="1" type="ORF">Fot_14393</name>
</gene>
<keyword evidence="2" id="KW-1185">Reference proteome</keyword>
<reference evidence="2" key="1">
    <citation type="submission" date="2024-07" db="EMBL/GenBank/DDBJ databases">
        <title>Two chromosome-level genome assemblies of Korean endemic species Abeliophyllum distichum and Forsythia ovata (Oleaceae).</title>
        <authorList>
            <person name="Jang H."/>
        </authorList>
    </citation>
    <scope>NUCLEOTIDE SEQUENCE [LARGE SCALE GENOMIC DNA]</scope>
</reference>
<evidence type="ECO:0000313" key="2">
    <source>
        <dbReference type="Proteomes" id="UP001604277"/>
    </source>
</evidence>
<evidence type="ECO:0000313" key="1">
    <source>
        <dbReference type="EMBL" id="KAL2545160.1"/>
    </source>
</evidence>
<proteinExistence type="predicted"/>
<dbReference type="AlphaFoldDB" id="A0ABD1W672"/>
<comment type="caution">
    <text evidence="1">The sequence shown here is derived from an EMBL/GenBank/DDBJ whole genome shotgun (WGS) entry which is preliminary data.</text>
</comment>
<dbReference type="Proteomes" id="UP001604277">
    <property type="component" value="Unassembled WGS sequence"/>
</dbReference>
<name>A0ABD1W672_9LAMI</name>
<protein>
    <submittedName>
        <fullName evidence="1">Uncharacterized protein</fullName>
    </submittedName>
</protein>
<accession>A0ABD1W672</accession>
<dbReference type="EMBL" id="JBFOLJ010000004">
    <property type="protein sequence ID" value="KAL2545160.1"/>
    <property type="molecule type" value="Genomic_DNA"/>
</dbReference>
<sequence length="122" mass="13453">MVVPSLVERRKESFPATCPIGSSIQLKYLVKEMTENQCSEDQECLYMCPNRTSDQCGILDIVEEVGRSSLSEKFSNGTFTMDIDGKCFDDPDSDDEAESHLPKDASANISVCDVGQMASSLR</sequence>